<dbReference type="EMBL" id="DSMU01000007">
    <property type="protein sequence ID" value="HEL65076.1"/>
    <property type="molecule type" value="Genomic_DNA"/>
</dbReference>
<dbReference type="InterPro" id="IPR006549">
    <property type="entry name" value="HAD-SF_hydro_IIIA"/>
</dbReference>
<gene>
    <name evidence="3" type="ORF">ENQ34_00110</name>
</gene>
<name>A0A7C2I212_9THEO</name>
<dbReference type="InterPro" id="IPR010021">
    <property type="entry name" value="PGPP1/Gep4"/>
</dbReference>
<keyword evidence="1" id="KW-0378">Hydrolase</keyword>
<dbReference type="CDD" id="cd16416">
    <property type="entry name" value="HAD_BsYqeG-like"/>
    <property type="match status" value="1"/>
</dbReference>
<dbReference type="SUPFAM" id="SSF56784">
    <property type="entry name" value="HAD-like"/>
    <property type="match status" value="1"/>
</dbReference>
<proteinExistence type="predicted"/>
<dbReference type="InterPro" id="IPR036412">
    <property type="entry name" value="HAD-like_sf"/>
</dbReference>
<dbReference type="Pfam" id="PF00702">
    <property type="entry name" value="Hydrolase"/>
    <property type="match status" value="1"/>
</dbReference>
<organism evidence="3">
    <name type="scientific">Ammonifex degensii</name>
    <dbReference type="NCBI Taxonomy" id="42838"/>
    <lineage>
        <taxon>Bacteria</taxon>
        <taxon>Bacillati</taxon>
        <taxon>Bacillota</taxon>
        <taxon>Clostridia</taxon>
        <taxon>Thermoanaerobacterales</taxon>
        <taxon>Thermoanaerobacteraceae</taxon>
        <taxon>Ammonifex</taxon>
    </lineage>
</organism>
<dbReference type="PANTHER" id="PTHR46470">
    <property type="entry name" value="N-ACYLNEURAMINATE-9-PHOSPHATASE"/>
    <property type="match status" value="1"/>
</dbReference>
<evidence type="ECO:0000313" key="3">
    <source>
        <dbReference type="EMBL" id="HEL65076.1"/>
    </source>
</evidence>
<reference evidence="3" key="1">
    <citation type="journal article" date="2020" name="mSystems">
        <title>Genome- and Community-Level Interaction Insights into Carbon Utilization and Element Cycling Functions of Hydrothermarchaeota in Hydrothermal Sediment.</title>
        <authorList>
            <person name="Zhou Z."/>
            <person name="Liu Y."/>
            <person name="Xu W."/>
            <person name="Pan J."/>
            <person name="Luo Z.H."/>
            <person name="Li M."/>
        </authorList>
    </citation>
    <scope>NUCLEOTIDE SEQUENCE [LARGE SCALE GENOMIC DNA]</scope>
    <source>
        <strain evidence="3">SpSt-300</strain>
    </source>
</reference>
<comment type="caution">
    <text evidence="3">The sequence shown here is derived from an EMBL/GenBank/DDBJ whole genome shotgun (WGS) entry which is preliminary data.</text>
</comment>
<evidence type="ECO:0000256" key="2">
    <source>
        <dbReference type="ARBA" id="ARBA00022842"/>
    </source>
</evidence>
<evidence type="ECO:0000256" key="1">
    <source>
        <dbReference type="ARBA" id="ARBA00022801"/>
    </source>
</evidence>
<dbReference type="GO" id="GO:0008962">
    <property type="term" value="F:phosphatidylglycerophosphatase activity"/>
    <property type="evidence" value="ECO:0007669"/>
    <property type="project" value="InterPro"/>
</dbReference>
<dbReference type="NCBIfam" id="TIGR01668">
    <property type="entry name" value="YqeG_hyp_ppase"/>
    <property type="match status" value="1"/>
</dbReference>
<dbReference type="InterPro" id="IPR023214">
    <property type="entry name" value="HAD_sf"/>
</dbReference>
<protein>
    <submittedName>
        <fullName evidence="3">YqeG family HAD IIIA-type phosphatase</fullName>
    </submittedName>
</protein>
<accession>A0A7C2I212</accession>
<dbReference type="AlphaFoldDB" id="A0A7C2I212"/>
<dbReference type="NCBIfam" id="TIGR01662">
    <property type="entry name" value="HAD-SF-IIIA"/>
    <property type="match status" value="1"/>
</dbReference>
<dbReference type="InterPro" id="IPR051400">
    <property type="entry name" value="HAD-like_hydrolase"/>
</dbReference>
<sequence>MKVLNWLYPKAYADSVLAITPEMLAEKGIKALILDLDNTLVVRGKNELDPQVLAWLKELRQQGFRLCIVSNNSSGRGGKIARALGLPSVFRAVKPRQQPFRKALALLGARPEETAVVGDQLFTDVLGGNRLGLYTIMVPSLGGPDFILTRLIVRRIERIFLPGIKARRRINYDESRNQGSEARR</sequence>
<keyword evidence="2" id="KW-0460">Magnesium</keyword>
<dbReference type="Gene3D" id="3.40.50.1000">
    <property type="entry name" value="HAD superfamily/HAD-like"/>
    <property type="match status" value="1"/>
</dbReference>